<evidence type="ECO:0000259" key="2">
    <source>
        <dbReference type="Pfam" id="PF13817"/>
    </source>
</evidence>
<evidence type="ECO:0000313" key="4">
    <source>
        <dbReference type="Proteomes" id="UP000054908"/>
    </source>
</evidence>
<dbReference type="EMBL" id="LNYL01000045">
    <property type="protein sequence ID" value="KTD25162.1"/>
    <property type="molecule type" value="Genomic_DNA"/>
</dbReference>
<dbReference type="InterPro" id="IPR052344">
    <property type="entry name" value="Transposase-related"/>
</dbReference>
<dbReference type="InterPro" id="IPR004291">
    <property type="entry name" value="Transposase_IS66_central"/>
</dbReference>
<protein>
    <submittedName>
        <fullName evidence="3">Transposase IS66 family protein</fullName>
    </submittedName>
</protein>
<dbReference type="STRING" id="466.Lmac_2140"/>
<gene>
    <name evidence="3" type="ORF">Lmac_2140</name>
</gene>
<feature type="domain" description="Transposase IS66 central" evidence="1">
    <location>
        <begin position="11"/>
        <end position="226"/>
    </location>
</feature>
<dbReference type="AlphaFoldDB" id="A0A0W0VYM8"/>
<dbReference type="PANTHER" id="PTHR33678:SF1">
    <property type="entry name" value="BLL1576 PROTEIN"/>
    <property type="match status" value="1"/>
</dbReference>
<dbReference type="PATRIC" id="fig|466.6.peg.2271"/>
<dbReference type="Pfam" id="PF03050">
    <property type="entry name" value="DDE_Tnp_IS66"/>
    <property type="match status" value="1"/>
</dbReference>
<feature type="domain" description="Transposase IS66 C-terminal" evidence="2">
    <location>
        <begin position="233"/>
        <end position="270"/>
    </location>
</feature>
<reference evidence="3 4" key="1">
    <citation type="submission" date="2015-11" db="EMBL/GenBank/DDBJ databases">
        <title>Genomic analysis of 38 Legionella species identifies large and diverse effector repertoires.</title>
        <authorList>
            <person name="Burstein D."/>
            <person name="Amaro F."/>
            <person name="Zusman T."/>
            <person name="Lifshitz Z."/>
            <person name="Cohen O."/>
            <person name="Gilbert J.A."/>
            <person name="Pupko T."/>
            <person name="Shuman H.A."/>
            <person name="Segal G."/>
        </authorList>
    </citation>
    <scope>NUCLEOTIDE SEQUENCE [LARGE SCALE GENOMIC DNA]</scope>
    <source>
        <strain evidence="3 4">PX-1-G2-E2</strain>
    </source>
</reference>
<evidence type="ECO:0000259" key="1">
    <source>
        <dbReference type="Pfam" id="PF03050"/>
    </source>
</evidence>
<keyword evidence="4" id="KW-1185">Reference proteome</keyword>
<dbReference type="PANTHER" id="PTHR33678">
    <property type="entry name" value="BLL1576 PROTEIN"/>
    <property type="match status" value="1"/>
</dbReference>
<comment type="caution">
    <text evidence="3">The sequence shown here is derived from an EMBL/GenBank/DDBJ whole genome shotgun (WGS) entry which is preliminary data.</text>
</comment>
<dbReference type="RefSeq" id="WP_058452888.1">
    <property type="nucleotide sequence ID" value="NZ_CAAAIB010000008.1"/>
</dbReference>
<sequence>MSYFKFLSPTEVDETPLQVLKEKGRLPTQQSYMWLFIGGPPEKRAFVYRYHQSRAHQIPLDFFGDFKGYVHADCYKAYITLGELPFIQHVACLAHARRYFVDVVKTTKKEGLAHQVVKLIAKLYQLEKKLKDENAAFDSIFKQRNELAKPILAELKALLDESQLKILPKSPLGKAVFYTLTHWNSLCRYLEDGRLEIDNNRTERSIKPFVIGRKNWLFHGNDIGANAGSILFSLIETCKQHQVDPFAWLKYALNNIHNAHTIEQLELLLPFNVSPDQLESMRNIPKLFFPNKEAVN</sequence>
<organism evidence="3 4">
    <name type="scientific">Legionella maceachernii</name>
    <dbReference type="NCBI Taxonomy" id="466"/>
    <lineage>
        <taxon>Bacteria</taxon>
        <taxon>Pseudomonadati</taxon>
        <taxon>Pseudomonadota</taxon>
        <taxon>Gammaproteobacteria</taxon>
        <taxon>Legionellales</taxon>
        <taxon>Legionellaceae</taxon>
        <taxon>Legionella</taxon>
    </lineage>
</organism>
<dbReference type="Proteomes" id="UP000054908">
    <property type="component" value="Unassembled WGS sequence"/>
</dbReference>
<dbReference type="Pfam" id="PF13817">
    <property type="entry name" value="DDE_Tnp_IS66_C"/>
    <property type="match status" value="1"/>
</dbReference>
<proteinExistence type="predicted"/>
<accession>A0A0W0VYM8</accession>
<evidence type="ECO:0000313" key="3">
    <source>
        <dbReference type="EMBL" id="KTD25162.1"/>
    </source>
</evidence>
<dbReference type="NCBIfam" id="NF033517">
    <property type="entry name" value="transpos_IS66"/>
    <property type="match status" value="1"/>
</dbReference>
<name>A0A0W0VYM8_9GAMM</name>
<dbReference type="InterPro" id="IPR039552">
    <property type="entry name" value="IS66_C"/>
</dbReference>